<comment type="similarity">
    <text evidence="3">Belongs to the BRX1 family.</text>
</comment>
<evidence type="ECO:0000256" key="3">
    <source>
        <dbReference type="ARBA" id="ARBA00006369"/>
    </source>
</evidence>
<dbReference type="GO" id="GO:0005730">
    <property type="term" value="C:nucleolus"/>
    <property type="evidence" value="ECO:0007669"/>
    <property type="project" value="UniProtKB-SubCell"/>
</dbReference>
<evidence type="ECO:0000256" key="6">
    <source>
        <dbReference type="ARBA" id="ARBA00023242"/>
    </source>
</evidence>
<dbReference type="GO" id="GO:0006364">
    <property type="term" value="P:rRNA processing"/>
    <property type="evidence" value="ECO:0007669"/>
    <property type="project" value="InterPro"/>
</dbReference>
<dbReference type="GO" id="GO:0000027">
    <property type="term" value="P:ribosomal large subunit assembly"/>
    <property type="evidence" value="ECO:0007669"/>
    <property type="project" value="TreeGrafter"/>
</dbReference>
<dbReference type="OrthoDB" id="1638493at2759"/>
<proteinExistence type="inferred from homology"/>
<keyword evidence="5" id="KW-0690">Ribosome biogenesis</keyword>
<dbReference type="EMBL" id="SUNJ01007276">
    <property type="protein sequence ID" value="TPP62141.1"/>
    <property type="molecule type" value="Genomic_DNA"/>
</dbReference>
<comment type="function">
    <text evidence="1">Required for biogenesis of the 60S ribosomal subunit.</text>
</comment>
<organism evidence="8 9">
    <name type="scientific">Fasciola gigantica</name>
    <name type="common">Giant liver fluke</name>
    <dbReference type="NCBI Taxonomy" id="46835"/>
    <lineage>
        <taxon>Eukaryota</taxon>
        <taxon>Metazoa</taxon>
        <taxon>Spiralia</taxon>
        <taxon>Lophotrochozoa</taxon>
        <taxon>Platyhelminthes</taxon>
        <taxon>Trematoda</taxon>
        <taxon>Digenea</taxon>
        <taxon>Plagiorchiida</taxon>
        <taxon>Echinostomata</taxon>
        <taxon>Echinostomatoidea</taxon>
        <taxon>Fasciolidae</taxon>
        <taxon>Fasciola</taxon>
    </lineage>
</organism>
<gene>
    <name evidence="8" type="ORF">FGIG_10565</name>
</gene>
<evidence type="ECO:0000313" key="9">
    <source>
        <dbReference type="Proteomes" id="UP000316759"/>
    </source>
</evidence>
<evidence type="ECO:0000259" key="7">
    <source>
        <dbReference type="PROSITE" id="PS50833"/>
    </source>
</evidence>
<protein>
    <recommendedName>
        <fullName evidence="4">Ribosome biogenesis protein BRX1 homolog</fullName>
    </recommendedName>
</protein>
<sequence>MMVKAASKVPKNSLKVRKLHGSLAQNAVSKTIVKRAKLLPSVRLSDKKPTRKAEWTNRERVLVLASRGVSYLGRHLMKDLIKMMPHHRTDSKLDSKRDLTVLNEVAEMAHANKVMFFEARKKKDMYLWMSCIPNGPSAKFLVENVHTTSELKLTGNCLKTSRPILAFDPSFDNSNEPHLRLLRELFVQLLGTPNHHPRSQPFIDKTFVFGFLNDRIWFRTYQIAEESAALVEVGPRFSLNPIRIFAGSFCGAVLYSNPKYVSPNWVRHNVLRQHQDKYASRTQAKVESEIRKKNRTQTYAVDELDDIFE</sequence>
<name>A0A504YP93_FASGI</name>
<evidence type="ECO:0000256" key="2">
    <source>
        <dbReference type="ARBA" id="ARBA00004604"/>
    </source>
</evidence>
<dbReference type="Proteomes" id="UP000316759">
    <property type="component" value="Unassembled WGS sequence"/>
</dbReference>
<keyword evidence="9" id="KW-1185">Reference proteome</keyword>
<accession>A0A504YP93</accession>
<reference evidence="8 9" key="1">
    <citation type="submission" date="2019-04" db="EMBL/GenBank/DDBJ databases">
        <title>Annotation for the trematode Fasciola gigantica.</title>
        <authorList>
            <person name="Choi Y.-J."/>
        </authorList>
    </citation>
    <scope>NUCLEOTIDE SEQUENCE [LARGE SCALE GENOMIC DNA]</scope>
    <source>
        <strain evidence="8">Uganda_cow_1</strain>
    </source>
</reference>
<evidence type="ECO:0000256" key="1">
    <source>
        <dbReference type="ARBA" id="ARBA00003439"/>
    </source>
</evidence>
<comment type="caution">
    <text evidence="8">The sequence shown here is derived from an EMBL/GenBank/DDBJ whole genome shotgun (WGS) entry which is preliminary data.</text>
</comment>
<dbReference type="GO" id="GO:0019843">
    <property type="term" value="F:rRNA binding"/>
    <property type="evidence" value="ECO:0007669"/>
    <property type="project" value="InterPro"/>
</dbReference>
<feature type="domain" description="Brix" evidence="7">
    <location>
        <begin position="59"/>
        <end position="250"/>
    </location>
</feature>
<dbReference type="SUPFAM" id="SSF52954">
    <property type="entry name" value="Class II aaRS ABD-related"/>
    <property type="match status" value="1"/>
</dbReference>
<dbReference type="AlphaFoldDB" id="A0A504YP93"/>
<keyword evidence="6" id="KW-0539">Nucleus</keyword>
<evidence type="ECO:0000256" key="5">
    <source>
        <dbReference type="ARBA" id="ARBA00022517"/>
    </source>
</evidence>
<dbReference type="PANTHER" id="PTHR13634">
    <property type="entry name" value="RIBOSOME BIOGENESIS PROTEIN BRIX"/>
    <property type="match status" value="1"/>
</dbReference>
<dbReference type="SMART" id="SM00879">
    <property type="entry name" value="Brix"/>
    <property type="match status" value="1"/>
</dbReference>
<comment type="subcellular location">
    <subcellularLocation>
        <location evidence="2">Nucleus</location>
        <location evidence="2">Nucleolus</location>
    </subcellularLocation>
</comment>
<dbReference type="InterPro" id="IPR026532">
    <property type="entry name" value="BRX1"/>
</dbReference>
<dbReference type="STRING" id="46835.A0A504YP93"/>
<dbReference type="InterPro" id="IPR007109">
    <property type="entry name" value="Brix"/>
</dbReference>
<evidence type="ECO:0000256" key="4">
    <source>
        <dbReference type="ARBA" id="ARBA00020522"/>
    </source>
</evidence>
<dbReference type="Pfam" id="PF04427">
    <property type="entry name" value="Brix"/>
    <property type="match status" value="1"/>
</dbReference>
<evidence type="ECO:0000313" key="8">
    <source>
        <dbReference type="EMBL" id="TPP62141.1"/>
    </source>
</evidence>
<dbReference type="PROSITE" id="PS50833">
    <property type="entry name" value="BRIX"/>
    <property type="match status" value="1"/>
</dbReference>
<dbReference type="PANTHER" id="PTHR13634:SF0">
    <property type="entry name" value="RIBOSOME BIOGENESIS PROTEIN BRX1 HOMOLOG"/>
    <property type="match status" value="1"/>
</dbReference>